<dbReference type="STRING" id="162209.IJ22_49030"/>
<sequence>MIQRITAAHLQQLSKEQQEKLREQWHPEEGEYIFYSGQEEMIYYMGGFHKEKALPLLTIGQMLAYLHQYDSYIRIDKIYEEWLIKTSSLEVKGRELCDALWNAMILIL</sequence>
<accession>A0A0U2WCK1</accession>
<dbReference type="Proteomes" id="UP000061660">
    <property type="component" value="Chromosome"/>
</dbReference>
<dbReference type="EMBL" id="CP013652">
    <property type="protein sequence ID" value="ALS25165.1"/>
    <property type="molecule type" value="Genomic_DNA"/>
</dbReference>
<dbReference type="OrthoDB" id="2616912at2"/>
<evidence type="ECO:0000313" key="2">
    <source>
        <dbReference type="Proteomes" id="UP000061660"/>
    </source>
</evidence>
<reference evidence="1 2" key="2">
    <citation type="journal article" date="2016" name="Genome Announc.">
        <title>Complete Genome Sequences of Two Interactive Moderate Thermophiles, Paenibacillus napthalenovorans 32O-Y and Paenibacillus sp. 32O-W.</title>
        <authorList>
            <person name="Butler R.R.III."/>
            <person name="Wang J."/>
            <person name="Stark B.C."/>
            <person name="Pombert J.F."/>
        </authorList>
    </citation>
    <scope>NUCLEOTIDE SEQUENCE [LARGE SCALE GENOMIC DNA]</scope>
    <source>
        <strain evidence="1 2">32O-Y</strain>
    </source>
</reference>
<dbReference type="AlphaFoldDB" id="A0A0U2WCK1"/>
<dbReference type="PATRIC" id="fig|162209.4.peg.5178"/>
<reference evidence="2" key="1">
    <citation type="submission" date="2015-12" db="EMBL/GenBank/DDBJ databases">
        <title>Complete genome sequences of two moderately thermophilic Paenibacillus species.</title>
        <authorList>
            <person name="Butler R.III."/>
            <person name="Wang J."/>
            <person name="Stark B.C."/>
            <person name="Pombert J.-F."/>
        </authorList>
    </citation>
    <scope>NUCLEOTIDE SEQUENCE [LARGE SCALE GENOMIC DNA]</scope>
    <source>
        <strain evidence="2">32O-Y</strain>
    </source>
</reference>
<protein>
    <submittedName>
        <fullName evidence="1">Uncharacterized protein</fullName>
    </submittedName>
</protein>
<proteinExistence type="predicted"/>
<dbReference type="KEGG" id="pnp:IJ22_49030"/>
<evidence type="ECO:0000313" key="1">
    <source>
        <dbReference type="EMBL" id="ALS25165.1"/>
    </source>
</evidence>
<dbReference type="RefSeq" id="WP_054817310.1">
    <property type="nucleotide sequence ID" value="NZ_CP013652.1"/>
</dbReference>
<keyword evidence="2" id="KW-1185">Reference proteome</keyword>
<gene>
    <name evidence="1" type="ORF">IJ22_49030</name>
</gene>
<organism evidence="1 2">
    <name type="scientific">Paenibacillus naphthalenovorans</name>
    <dbReference type="NCBI Taxonomy" id="162209"/>
    <lineage>
        <taxon>Bacteria</taxon>
        <taxon>Bacillati</taxon>
        <taxon>Bacillota</taxon>
        <taxon>Bacilli</taxon>
        <taxon>Bacillales</taxon>
        <taxon>Paenibacillaceae</taxon>
        <taxon>Paenibacillus</taxon>
    </lineage>
</organism>
<name>A0A0U2WCK1_9BACL</name>